<dbReference type="NCBIfam" id="TIGR00756">
    <property type="entry name" value="PPR"/>
    <property type="match status" value="3"/>
</dbReference>
<comment type="caution">
    <text evidence="4">The sequence shown here is derived from an EMBL/GenBank/DDBJ whole genome shotgun (WGS) entry which is preliminary data.</text>
</comment>
<evidence type="ECO:0000256" key="1">
    <source>
        <dbReference type="ARBA" id="ARBA00022737"/>
    </source>
</evidence>
<dbReference type="InterPro" id="IPR002885">
    <property type="entry name" value="PPR_rpt"/>
</dbReference>
<dbReference type="FunFam" id="1.25.40.10:FF:000344">
    <property type="entry name" value="Pentatricopeptide repeat-containing protein"/>
    <property type="match status" value="1"/>
</dbReference>
<gene>
    <name evidence="4" type="ORF">E2562_031166</name>
</gene>
<reference evidence="4 5" key="1">
    <citation type="submission" date="2019-11" db="EMBL/GenBank/DDBJ databases">
        <title>Whole genome sequence of Oryza granulata.</title>
        <authorList>
            <person name="Li W."/>
        </authorList>
    </citation>
    <scope>NUCLEOTIDE SEQUENCE [LARGE SCALE GENOMIC DNA]</scope>
    <source>
        <strain evidence="5">cv. Menghai</strain>
        <tissue evidence="4">Leaf</tissue>
    </source>
</reference>
<dbReference type="EMBL" id="SPHZ02000004">
    <property type="protein sequence ID" value="KAF0922275.1"/>
    <property type="molecule type" value="Genomic_DNA"/>
</dbReference>
<feature type="repeat" description="PPR" evidence="3">
    <location>
        <begin position="240"/>
        <end position="274"/>
    </location>
</feature>
<evidence type="ECO:0000313" key="4">
    <source>
        <dbReference type="EMBL" id="KAF0922275.1"/>
    </source>
</evidence>
<proteinExistence type="predicted"/>
<dbReference type="AlphaFoldDB" id="A0A6G1EAY6"/>
<evidence type="ECO:0008006" key="6">
    <source>
        <dbReference type="Google" id="ProtNLM"/>
    </source>
</evidence>
<dbReference type="PANTHER" id="PTHR47926">
    <property type="entry name" value="PENTATRICOPEPTIDE REPEAT-CONTAINING PROTEIN"/>
    <property type="match status" value="1"/>
</dbReference>
<keyword evidence="1" id="KW-0677">Repeat</keyword>
<evidence type="ECO:0000313" key="5">
    <source>
        <dbReference type="Proteomes" id="UP000479710"/>
    </source>
</evidence>
<dbReference type="InterPro" id="IPR046960">
    <property type="entry name" value="PPR_At4g14850-like_plant"/>
</dbReference>
<evidence type="ECO:0000256" key="3">
    <source>
        <dbReference type="PROSITE-ProRule" id="PRU00708"/>
    </source>
</evidence>
<organism evidence="4 5">
    <name type="scientific">Oryza meyeriana var. granulata</name>
    <dbReference type="NCBI Taxonomy" id="110450"/>
    <lineage>
        <taxon>Eukaryota</taxon>
        <taxon>Viridiplantae</taxon>
        <taxon>Streptophyta</taxon>
        <taxon>Embryophyta</taxon>
        <taxon>Tracheophyta</taxon>
        <taxon>Spermatophyta</taxon>
        <taxon>Magnoliopsida</taxon>
        <taxon>Liliopsida</taxon>
        <taxon>Poales</taxon>
        <taxon>Poaceae</taxon>
        <taxon>BOP clade</taxon>
        <taxon>Oryzoideae</taxon>
        <taxon>Oryzeae</taxon>
        <taxon>Oryzinae</taxon>
        <taxon>Oryza</taxon>
        <taxon>Oryza meyeriana</taxon>
    </lineage>
</organism>
<evidence type="ECO:0000256" key="2">
    <source>
        <dbReference type="ARBA" id="ARBA00022946"/>
    </source>
</evidence>
<protein>
    <recommendedName>
        <fullName evidence="6">Pentacotripeptide-repeat region of PRORP domain-containing protein</fullName>
    </recommendedName>
</protein>
<dbReference type="PROSITE" id="PS51375">
    <property type="entry name" value="PPR"/>
    <property type="match status" value="3"/>
</dbReference>
<feature type="repeat" description="PPR" evidence="3">
    <location>
        <begin position="108"/>
        <end position="138"/>
    </location>
</feature>
<sequence length="444" mass="48299">MARYSYSAFCRASALPSSPTTSRAALLAPPSSSTTGRWNAVIRDRLDSGLAAAAVSAFAAMLRAGARPDGYTLPLLNRAATCLPARRAEAELVGAAHSFGVRAGFAANIYFCNTLVDAYARHGMVARARKLFDEMPARDVVSWTSLISAHAGVGDVREVSRVLTDMRVDGCEPSAVTLAVVLRACMAKEEVAGGRQLHCYAVKIGLSDDLLVLNSILTHLCRMPALDDAVALFYQSPRRDAVSWNIMISEYSSEGNICKVTDMYQRMRREEVCPSCQTLTTLVAAFAKCKCLPEVTEAILLVEELKLQIPANLPSILQMQQLRCLTFARHRLEMENCYEAAGAWSWCHRSRWKPRLRGNVDQGHQAGMMAELNKACCRVGKHRHAKVVGLPIGIADGHQLSAGCARTCHAMCCCGISGSTGLMRRKHRHVLAARVHTAEAPPCA</sequence>
<dbReference type="Gene3D" id="1.25.40.10">
    <property type="entry name" value="Tetratricopeptide repeat domain"/>
    <property type="match status" value="2"/>
</dbReference>
<accession>A0A6G1EAY6</accession>
<keyword evidence="5" id="KW-1185">Reference proteome</keyword>
<dbReference type="GO" id="GO:0003723">
    <property type="term" value="F:RNA binding"/>
    <property type="evidence" value="ECO:0007669"/>
    <property type="project" value="InterPro"/>
</dbReference>
<keyword evidence="2" id="KW-0809">Transit peptide</keyword>
<dbReference type="Proteomes" id="UP000479710">
    <property type="component" value="Unassembled WGS sequence"/>
</dbReference>
<dbReference type="GO" id="GO:0009451">
    <property type="term" value="P:RNA modification"/>
    <property type="evidence" value="ECO:0007669"/>
    <property type="project" value="InterPro"/>
</dbReference>
<dbReference type="Pfam" id="PF13041">
    <property type="entry name" value="PPR_2"/>
    <property type="match status" value="2"/>
</dbReference>
<dbReference type="InterPro" id="IPR011990">
    <property type="entry name" value="TPR-like_helical_dom_sf"/>
</dbReference>
<dbReference type="OrthoDB" id="672365at2759"/>
<name>A0A6G1EAY6_9ORYZ</name>
<feature type="repeat" description="PPR" evidence="3">
    <location>
        <begin position="139"/>
        <end position="173"/>
    </location>
</feature>